<keyword evidence="1" id="KW-0812">Transmembrane</keyword>
<dbReference type="EMBL" id="VXIS01000147">
    <property type="protein sequence ID" value="KAA8900907.1"/>
    <property type="molecule type" value="Genomic_DNA"/>
</dbReference>
<keyword evidence="1" id="KW-0472">Membrane</keyword>
<evidence type="ECO:0000313" key="3">
    <source>
        <dbReference type="Proteomes" id="UP000326924"/>
    </source>
</evidence>
<evidence type="ECO:0000313" key="2">
    <source>
        <dbReference type="EMBL" id="KAA8900907.1"/>
    </source>
</evidence>
<dbReference type="AlphaFoldDB" id="A0A5J5ERS8"/>
<organism evidence="2 3">
    <name type="scientific">Sphaerosporella brunnea</name>
    <dbReference type="NCBI Taxonomy" id="1250544"/>
    <lineage>
        <taxon>Eukaryota</taxon>
        <taxon>Fungi</taxon>
        <taxon>Dikarya</taxon>
        <taxon>Ascomycota</taxon>
        <taxon>Pezizomycotina</taxon>
        <taxon>Pezizomycetes</taxon>
        <taxon>Pezizales</taxon>
        <taxon>Pyronemataceae</taxon>
        <taxon>Sphaerosporella</taxon>
    </lineage>
</organism>
<dbReference type="OrthoDB" id="5279243at2759"/>
<evidence type="ECO:0000256" key="1">
    <source>
        <dbReference type="SAM" id="Phobius"/>
    </source>
</evidence>
<proteinExistence type="predicted"/>
<feature type="transmembrane region" description="Helical" evidence="1">
    <location>
        <begin position="12"/>
        <end position="30"/>
    </location>
</feature>
<protein>
    <submittedName>
        <fullName evidence="2">Uncharacterized protein</fullName>
    </submittedName>
</protein>
<reference evidence="2 3" key="1">
    <citation type="submission" date="2019-09" db="EMBL/GenBank/DDBJ databases">
        <title>Draft genome of the ectomycorrhizal ascomycete Sphaerosporella brunnea.</title>
        <authorList>
            <consortium name="DOE Joint Genome Institute"/>
            <person name="Benucci G.M."/>
            <person name="Marozzi G."/>
            <person name="Antonielli L."/>
            <person name="Sanchez S."/>
            <person name="Marco P."/>
            <person name="Wang X."/>
            <person name="Falini L.B."/>
            <person name="Barry K."/>
            <person name="Haridas S."/>
            <person name="Lipzen A."/>
            <person name="Labutti K."/>
            <person name="Grigoriev I.V."/>
            <person name="Murat C."/>
            <person name="Martin F."/>
            <person name="Albertini E."/>
            <person name="Donnini D."/>
            <person name="Bonito G."/>
        </authorList>
    </citation>
    <scope>NUCLEOTIDE SEQUENCE [LARGE SCALE GENOMIC DNA]</scope>
    <source>
        <strain evidence="2 3">Sb_GMNB300</strain>
    </source>
</reference>
<dbReference type="Proteomes" id="UP000326924">
    <property type="component" value="Unassembled WGS sequence"/>
</dbReference>
<keyword evidence="1" id="KW-1133">Transmembrane helix</keyword>
<keyword evidence="3" id="KW-1185">Reference proteome</keyword>
<name>A0A5J5ERS8_9PEZI</name>
<comment type="caution">
    <text evidence="2">The sequence shown here is derived from an EMBL/GenBank/DDBJ whole genome shotgun (WGS) entry which is preliminary data.</text>
</comment>
<sequence length="50" mass="5645">MSPLLRQPKTLVLYSYLVAGFTLPFAVPAFKKNTSTSSHERPLSLHHCCR</sequence>
<dbReference type="InParanoid" id="A0A5J5ERS8"/>
<gene>
    <name evidence="2" type="ORF">FN846DRAFT_123987</name>
</gene>
<accession>A0A5J5ERS8</accession>